<dbReference type="Proteomes" id="UP000004563">
    <property type="component" value="Unassembled WGS sequence"/>
</dbReference>
<sequence>MVEYRLFPVFIIKIRICVQIVNTGIFAKLKDKGYLNTAPAVL</sequence>
<organism evidence="1 2">
    <name type="scientific">Phocaeicola vulgatus PC510</name>
    <dbReference type="NCBI Taxonomy" id="702446"/>
    <lineage>
        <taxon>Bacteria</taxon>
        <taxon>Pseudomonadati</taxon>
        <taxon>Bacteroidota</taxon>
        <taxon>Bacteroidia</taxon>
        <taxon>Bacteroidales</taxon>
        <taxon>Bacteroidaceae</taxon>
        <taxon>Phocaeicola</taxon>
    </lineage>
</organism>
<evidence type="ECO:0000313" key="1">
    <source>
        <dbReference type="EMBL" id="EFG15851.1"/>
    </source>
</evidence>
<protein>
    <submittedName>
        <fullName evidence="1">Uncharacterized protein</fullName>
    </submittedName>
</protein>
<comment type="caution">
    <text evidence="1">The sequence shown here is derived from an EMBL/GenBank/DDBJ whole genome shotgun (WGS) entry which is preliminary data.</text>
</comment>
<gene>
    <name evidence="1" type="ORF">CUU_1973</name>
</gene>
<dbReference type="AlphaFoldDB" id="D4VED7"/>
<proteinExistence type="predicted"/>
<reference evidence="1 2" key="1">
    <citation type="journal article" date="2011" name="J. Bacteriol.">
        <title>Draft genome sequence of Bacteroides vulgatus PC510, a strain isolated from human feces.</title>
        <authorList>
            <person name="Cuiv P.O."/>
            <person name="Klaassens E.S."/>
            <person name="Durkin A.S."/>
            <person name="Harkins D.M."/>
            <person name="Foster L."/>
            <person name="McCorrison J."/>
            <person name="Torralba M."/>
            <person name="Nelson K.E."/>
            <person name="Morrison M."/>
        </authorList>
    </citation>
    <scope>NUCLEOTIDE SEQUENCE [LARGE SCALE GENOMIC DNA]</scope>
    <source>
        <strain evidence="1 2">PC510</strain>
    </source>
</reference>
<dbReference type="EMBL" id="ADKO01000116">
    <property type="protein sequence ID" value="EFG15851.1"/>
    <property type="molecule type" value="Genomic_DNA"/>
</dbReference>
<accession>D4VED7</accession>
<evidence type="ECO:0000313" key="2">
    <source>
        <dbReference type="Proteomes" id="UP000004563"/>
    </source>
</evidence>
<name>D4VED7_PHOVU</name>